<evidence type="ECO:0000313" key="1">
    <source>
        <dbReference type="EMBL" id="OWZ11018.1"/>
    </source>
</evidence>
<dbReference type="AlphaFoldDB" id="A0A225W1G5"/>
<sequence>MGSVCGICGGLEIHRWDTLHSKVFNRPTLPRYSGSKTSGKYFAACARASCVVDGFVRVLLPRYT</sequence>
<keyword evidence="2" id="KW-1185">Reference proteome</keyword>
<accession>A0A225W1G5</accession>
<organism evidence="1 2">
    <name type="scientific">Phytophthora megakarya</name>
    <dbReference type="NCBI Taxonomy" id="4795"/>
    <lineage>
        <taxon>Eukaryota</taxon>
        <taxon>Sar</taxon>
        <taxon>Stramenopiles</taxon>
        <taxon>Oomycota</taxon>
        <taxon>Peronosporomycetes</taxon>
        <taxon>Peronosporales</taxon>
        <taxon>Peronosporaceae</taxon>
        <taxon>Phytophthora</taxon>
    </lineage>
</organism>
<proteinExistence type="predicted"/>
<evidence type="ECO:0000313" key="2">
    <source>
        <dbReference type="Proteomes" id="UP000198211"/>
    </source>
</evidence>
<dbReference type="Proteomes" id="UP000198211">
    <property type="component" value="Unassembled WGS sequence"/>
</dbReference>
<reference evidence="2" key="1">
    <citation type="submission" date="2017-03" db="EMBL/GenBank/DDBJ databases">
        <title>Phytopthora megakarya and P. palmivora, two closely related causual agents of cacao black pod achieved similar genome size and gene model numbers by different mechanisms.</title>
        <authorList>
            <person name="Ali S."/>
            <person name="Shao J."/>
            <person name="Larry D.J."/>
            <person name="Kronmiller B."/>
            <person name="Shen D."/>
            <person name="Strem M.D."/>
            <person name="Melnick R.L."/>
            <person name="Guiltinan M.J."/>
            <person name="Tyler B.M."/>
            <person name="Meinhardt L.W."/>
            <person name="Bailey B.A."/>
        </authorList>
    </citation>
    <scope>NUCLEOTIDE SEQUENCE [LARGE SCALE GENOMIC DNA]</scope>
    <source>
        <strain evidence="2">zdho120</strain>
    </source>
</reference>
<gene>
    <name evidence="1" type="ORF">PHMEG_00016017</name>
</gene>
<dbReference type="EMBL" id="NBNE01002250">
    <property type="protein sequence ID" value="OWZ11018.1"/>
    <property type="molecule type" value="Genomic_DNA"/>
</dbReference>
<protein>
    <submittedName>
        <fullName evidence="1">Uncharacterized protein</fullName>
    </submittedName>
</protein>
<name>A0A225W1G5_9STRA</name>
<comment type="caution">
    <text evidence="1">The sequence shown here is derived from an EMBL/GenBank/DDBJ whole genome shotgun (WGS) entry which is preliminary data.</text>
</comment>